<dbReference type="AlphaFoldDB" id="A0A6N8J4A0"/>
<organism evidence="4 5">
    <name type="scientific">Chitinophaga oryziterrae</name>
    <dbReference type="NCBI Taxonomy" id="1031224"/>
    <lineage>
        <taxon>Bacteria</taxon>
        <taxon>Pseudomonadati</taxon>
        <taxon>Bacteroidota</taxon>
        <taxon>Chitinophagia</taxon>
        <taxon>Chitinophagales</taxon>
        <taxon>Chitinophagaceae</taxon>
        <taxon>Chitinophaga</taxon>
    </lineage>
</organism>
<name>A0A6N8J4A0_9BACT</name>
<evidence type="ECO:0000256" key="1">
    <source>
        <dbReference type="SAM" id="Phobius"/>
    </source>
</evidence>
<sequence length="279" mass="31256">MNQDNTKDALFTGLRIKSGPIPEMVTVKKNIDALLNKRAKRIFMYKMTAVAASLLLIGVFIAFMRNPTMGESTAYAATKEVVLPDGSKVLLNAHSTLHYKKRWNSWKEREVWIEGEAFFTVTKKPSGYHPKFVVHANGLDVAVIGTEFNVYCRRNKVVVVLEKGKVTATGTGDIKGTCSMHPGQMIELNSTGIHLSDVTPVAYTSWKQHRLYFTNAPLSRVAQVLEDNYGYHITWKDKKRMQDTFTGSCPADDTQMLLKAIGLVYNMSVTVKGNTIIFQ</sequence>
<dbReference type="InterPro" id="IPR006860">
    <property type="entry name" value="FecR"/>
</dbReference>
<evidence type="ECO:0000313" key="4">
    <source>
        <dbReference type="EMBL" id="MVT40047.1"/>
    </source>
</evidence>
<reference evidence="4 5" key="1">
    <citation type="submission" date="2019-12" db="EMBL/GenBank/DDBJ databases">
        <title>The draft genomic sequence of strain Chitinophaga oryziterrae JCM 16595.</title>
        <authorList>
            <person name="Zhang X."/>
        </authorList>
    </citation>
    <scope>NUCLEOTIDE SEQUENCE [LARGE SCALE GENOMIC DNA]</scope>
    <source>
        <strain evidence="4 5">JCM 16595</strain>
    </source>
</reference>
<dbReference type="OrthoDB" id="923517at2"/>
<dbReference type="Proteomes" id="UP000468388">
    <property type="component" value="Unassembled WGS sequence"/>
</dbReference>
<comment type="caution">
    <text evidence="4">The sequence shown here is derived from an EMBL/GenBank/DDBJ whole genome shotgun (WGS) entry which is preliminary data.</text>
</comment>
<keyword evidence="1" id="KW-0812">Transmembrane</keyword>
<dbReference type="PIRSF" id="PIRSF018266">
    <property type="entry name" value="FecR"/>
    <property type="match status" value="1"/>
</dbReference>
<proteinExistence type="predicted"/>
<keyword evidence="5" id="KW-1185">Reference proteome</keyword>
<dbReference type="PANTHER" id="PTHR30273">
    <property type="entry name" value="PERIPLASMIC SIGNAL SENSOR AND SIGMA FACTOR ACTIVATOR FECR-RELATED"/>
    <property type="match status" value="1"/>
</dbReference>
<keyword evidence="1" id="KW-1133">Transmembrane helix</keyword>
<feature type="domain" description="FecR protein" evidence="2">
    <location>
        <begin position="73"/>
        <end position="166"/>
    </location>
</feature>
<dbReference type="Gene3D" id="3.55.50.30">
    <property type="match status" value="1"/>
</dbReference>
<dbReference type="RefSeq" id="WP_157298683.1">
    <property type="nucleotide sequence ID" value="NZ_BAAAZB010000005.1"/>
</dbReference>
<dbReference type="Pfam" id="PF04773">
    <property type="entry name" value="FecR"/>
    <property type="match status" value="1"/>
</dbReference>
<dbReference type="InterPro" id="IPR012373">
    <property type="entry name" value="Ferrdict_sens_TM"/>
</dbReference>
<feature type="domain" description="Protein FecR C-terminal" evidence="3">
    <location>
        <begin position="210"/>
        <end position="277"/>
    </location>
</feature>
<evidence type="ECO:0000259" key="2">
    <source>
        <dbReference type="Pfam" id="PF04773"/>
    </source>
</evidence>
<dbReference type="Pfam" id="PF16344">
    <property type="entry name" value="FecR_C"/>
    <property type="match status" value="1"/>
</dbReference>
<evidence type="ECO:0000313" key="5">
    <source>
        <dbReference type="Proteomes" id="UP000468388"/>
    </source>
</evidence>
<protein>
    <submittedName>
        <fullName evidence="4">DUF4974 domain-containing protein</fullName>
    </submittedName>
</protein>
<gene>
    <name evidence="4" type="ORF">GO495_05595</name>
</gene>
<dbReference type="InterPro" id="IPR032508">
    <property type="entry name" value="FecR_C"/>
</dbReference>
<dbReference type="EMBL" id="WRXO01000001">
    <property type="protein sequence ID" value="MVT40047.1"/>
    <property type="molecule type" value="Genomic_DNA"/>
</dbReference>
<dbReference type="PANTHER" id="PTHR30273:SF2">
    <property type="entry name" value="PROTEIN FECR"/>
    <property type="match status" value="1"/>
</dbReference>
<dbReference type="Gene3D" id="2.60.120.1440">
    <property type="match status" value="1"/>
</dbReference>
<keyword evidence="1" id="KW-0472">Membrane</keyword>
<evidence type="ECO:0000259" key="3">
    <source>
        <dbReference type="Pfam" id="PF16344"/>
    </source>
</evidence>
<accession>A0A6N8J4A0</accession>
<feature type="transmembrane region" description="Helical" evidence="1">
    <location>
        <begin position="43"/>
        <end position="64"/>
    </location>
</feature>
<dbReference type="GO" id="GO:0016989">
    <property type="term" value="F:sigma factor antagonist activity"/>
    <property type="evidence" value="ECO:0007669"/>
    <property type="project" value="TreeGrafter"/>
</dbReference>